<evidence type="ECO:0000313" key="2">
    <source>
        <dbReference type="EMBL" id="NBI79155.1"/>
    </source>
</evidence>
<sequence>MEIIYPVSGAKLVCDKGTRYAHFYAGSRFSTMGTGRVGIETDSSPENVAGNFFKCTVTGAECDKCFSGDWQNVSREITQQDGDGSPRGLLTMRSSLHCARMGTITFLTDGQEMIDNIKMQELQMGNLRERVRRTIYAHYGFTAPTEEDIEAARQNAAAAADTSGMTEEEAAKAREEAGDAAAENMKSMDDKLYEELRELGATQELIDAIKKNGKKVCEGGDQGYKDEREAFERLRKGNTRLMEQVPFVHRAGYQTLLNSLKDRQEALISERDYEKAKADIAAELAGMDEAQSLKIKRRIETRQLADKVIELFKVNEDNPAKEQDPCTLLAWLVLLRENYEGEVTTLESLEEAVAAGDYEAYGLMPSHRGFFREEAFEGYLNRVKELAAQVPHQMPMDGENQDTWEGDGSNPAYGMAWSHAGTDFSVVVSHMEIYATTSGEVASVESSYNRSTFYDNWETNGLPPDRGPGNHVSIKDIDGNLHIYAHLTAPSVELGSFVLAGAYIGISGNTGNSLGEHLHYEIQGPNGTWGGTYGNWGNTPNSLNPDLFLP</sequence>
<reference evidence="2 4" key="1">
    <citation type="submission" date="2018-08" db="EMBL/GenBank/DDBJ databases">
        <title>Murine metabolic-syndrome-specific gut microbial biobank.</title>
        <authorList>
            <person name="Liu C."/>
        </authorList>
    </citation>
    <scope>NUCLEOTIDE SEQUENCE [LARGE SCALE GENOMIC DNA]</scope>
    <source>
        <strain evidence="2 4">X69</strain>
    </source>
</reference>
<dbReference type="RefSeq" id="WP_160209940.1">
    <property type="nucleotide sequence ID" value="NZ_CAMUSJ010000030.1"/>
</dbReference>
<evidence type="ECO:0000313" key="5">
    <source>
        <dbReference type="Proteomes" id="UP000462501"/>
    </source>
</evidence>
<dbReference type="EMBL" id="VIQT01000019">
    <property type="protein sequence ID" value="NDO40263.1"/>
    <property type="molecule type" value="Genomic_DNA"/>
</dbReference>
<feature type="domain" description="M23ase beta-sheet core" evidence="1">
    <location>
        <begin position="419"/>
        <end position="523"/>
    </location>
</feature>
<evidence type="ECO:0000259" key="1">
    <source>
        <dbReference type="Pfam" id="PF01551"/>
    </source>
</evidence>
<organism evidence="3 5">
    <name type="scientific">Anaerotruncus colihominis</name>
    <dbReference type="NCBI Taxonomy" id="169435"/>
    <lineage>
        <taxon>Bacteria</taxon>
        <taxon>Bacillati</taxon>
        <taxon>Bacillota</taxon>
        <taxon>Clostridia</taxon>
        <taxon>Eubacteriales</taxon>
        <taxon>Oscillospiraceae</taxon>
        <taxon>Anaerotruncus</taxon>
    </lineage>
</organism>
<evidence type="ECO:0000313" key="3">
    <source>
        <dbReference type="EMBL" id="NDO40263.1"/>
    </source>
</evidence>
<dbReference type="InterPro" id="IPR016047">
    <property type="entry name" value="M23ase_b-sheet_dom"/>
</dbReference>
<dbReference type="EMBL" id="QXWZ01000016">
    <property type="protein sequence ID" value="NBI79155.1"/>
    <property type="molecule type" value="Genomic_DNA"/>
</dbReference>
<protein>
    <submittedName>
        <fullName evidence="2">DUF4280 domain-containing protein</fullName>
    </submittedName>
    <submittedName>
        <fullName evidence="3">Peptidoglycan DD-metalloendopeptidase family protein</fullName>
    </submittedName>
</protein>
<accession>A0A845T0I0</accession>
<dbReference type="OrthoDB" id="2733241at2"/>
<dbReference type="Proteomes" id="UP000446348">
    <property type="component" value="Unassembled WGS sequence"/>
</dbReference>
<dbReference type="SUPFAM" id="SSF51261">
    <property type="entry name" value="Duplicated hybrid motif"/>
    <property type="match status" value="1"/>
</dbReference>
<dbReference type="Gene3D" id="2.70.70.10">
    <property type="entry name" value="Glucose Permease (Domain IIA)"/>
    <property type="match status" value="1"/>
</dbReference>
<evidence type="ECO:0000313" key="4">
    <source>
        <dbReference type="Proteomes" id="UP000446348"/>
    </source>
</evidence>
<dbReference type="PANTHER" id="PTHR21666">
    <property type="entry name" value="PEPTIDASE-RELATED"/>
    <property type="match status" value="1"/>
</dbReference>
<reference evidence="3 5" key="2">
    <citation type="submission" date="2019-06" db="EMBL/GenBank/DDBJ databases">
        <title>Draft genome sequences of 15 bacterial species constituting the stable defined intestinal microbiota of the GM15 gnotobiotic mouse model.</title>
        <authorList>
            <person name="Elie C."/>
            <person name="Mathieu A."/>
            <person name="Saliou A."/>
            <person name="Darnaud M."/>
            <person name="Leulier F."/>
            <person name="Tamellini A."/>
        </authorList>
    </citation>
    <scope>NUCLEOTIDE SEQUENCE [LARGE SCALE GENOMIC DNA]</scope>
    <source>
        <strain evidence="3 5">JM4-15</strain>
    </source>
</reference>
<name>A0A845T0I0_9FIRM</name>
<dbReference type="GO" id="GO:0004222">
    <property type="term" value="F:metalloendopeptidase activity"/>
    <property type="evidence" value="ECO:0007669"/>
    <property type="project" value="TreeGrafter"/>
</dbReference>
<gene>
    <name evidence="2" type="ORF">D3Z39_09775</name>
    <name evidence="3" type="ORF">FMM72_13680</name>
</gene>
<dbReference type="AlphaFoldDB" id="A0A845T0I0"/>
<proteinExistence type="predicted"/>
<dbReference type="CDD" id="cd12797">
    <property type="entry name" value="M23_peptidase"/>
    <property type="match status" value="1"/>
</dbReference>
<dbReference type="Proteomes" id="UP000462501">
    <property type="component" value="Unassembled WGS sequence"/>
</dbReference>
<dbReference type="PANTHER" id="PTHR21666:SF270">
    <property type="entry name" value="MUREIN HYDROLASE ACTIVATOR ENVC"/>
    <property type="match status" value="1"/>
</dbReference>
<dbReference type="InterPro" id="IPR050570">
    <property type="entry name" value="Cell_wall_metabolism_enzyme"/>
</dbReference>
<dbReference type="InterPro" id="IPR011055">
    <property type="entry name" value="Dup_hybrid_motif"/>
</dbReference>
<dbReference type="Pfam" id="PF01551">
    <property type="entry name" value="Peptidase_M23"/>
    <property type="match status" value="1"/>
</dbReference>
<comment type="caution">
    <text evidence="3">The sequence shown here is derived from an EMBL/GenBank/DDBJ whole genome shotgun (WGS) entry which is preliminary data.</text>
</comment>